<comment type="caution">
    <text evidence="1">The sequence shown here is derived from an EMBL/GenBank/DDBJ whole genome shotgun (WGS) entry which is preliminary data.</text>
</comment>
<organism evidence="1 2">
    <name type="scientific">Irpex rosettiformis</name>
    <dbReference type="NCBI Taxonomy" id="378272"/>
    <lineage>
        <taxon>Eukaryota</taxon>
        <taxon>Fungi</taxon>
        <taxon>Dikarya</taxon>
        <taxon>Basidiomycota</taxon>
        <taxon>Agaricomycotina</taxon>
        <taxon>Agaricomycetes</taxon>
        <taxon>Polyporales</taxon>
        <taxon>Irpicaceae</taxon>
        <taxon>Irpex</taxon>
    </lineage>
</organism>
<evidence type="ECO:0000313" key="2">
    <source>
        <dbReference type="Proteomes" id="UP001055072"/>
    </source>
</evidence>
<dbReference type="Proteomes" id="UP001055072">
    <property type="component" value="Unassembled WGS sequence"/>
</dbReference>
<name>A0ACB8TP50_9APHY</name>
<sequence>MSIHRPFLQNIRDYASWTTIAFTVIAGAVIVPCYKGVLFAIRNFTSPLHALPGPPSTHFFWGVMKDIFKVEHSVLQEQWMDQYGPTISYTGMLGIPRLWTVDPRAINHILTNSYAYQKTSESRFVLARVVGPGLLVAEEDQHKHQRRVLNPAFGPVQVREFTEVFVEKSKELRDRWLSVIAKSGTEQVELDGLSWLSKATLDIIGLTGFGYDFDSLNPEGNQDELSEAFHASLKISTFSAVIGFLQAFVPLLRIFKTKNQRLIEEAQRVMRRIGMQLIAEKKASILGTGEQKKIGRKDVVGRDLLTLLIKANMATDIPESQRLTDEEVLAQVPTFIVAGHETTSTGTMWTLFSLTQHPEVQRKLREELLTVTTETPTMEQLQALPYLDMVVKESLRYHAPVPMTVRTAINDDIIPCSMTYTDRHGVRRDHIPVAKGDIIIIPILAMNRYKQFWGEDAKEFRPERWENTPEAINSIPGVYGNIISFIGGPRSCIGYRFSLIEMKALLFVLVRSFEFELAVPADKIKKKTAIVQRPIVVGDEKEEPKMPLLIKAYVRA</sequence>
<dbReference type="EMBL" id="MU274953">
    <property type="protein sequence ID" value="KAI0083795.1"/>
    <property type="molecule type" value="Genomic_DNA"/>
</dbReference>
<reference evidence="1" key="1">
    <citation type="journal article" date="2021" name="Environ. Microbiol.">
        <title>Gene family expansions and transcriptome signatures uncover fungal adaptations to wood decay.</title>
        <authorList>
            <person name="Hage H."/>
            <person name="Miyauchi S."/>
            <person name="Viragh M."/>
            <person name="Drula E."/>
            <person name="Min B."/>
            <person name="Chaduli D."/>
            <person name="Navarro D."/>
            <person name="Favel A."/>
            <person name="Norest M."/>
            <person name="Lesage-Meessen L."/>
            <person name="Balint B."/>
            <person name="Merenyi Z."/>
            <person name="de Eugenio L."/>
            <person name="Morin E."/>
            <person name="Martinez A.T."/>
            <person name="Baldrian P."/>
            <person name="Stursova M."/>
            <person name="Martinez M.J."/>
            <person name="Novotny C."/>
            <person name="Magnuson J.K."/>
            <person name="Spatafora J.W."/>
            <person name="Maurice S."/>
            <person name="Pangilinan J."/>
            <person name="Andreopoulos W."/>
            <person name="LaButti K."/>
            <person name="Hundley H."/>
            <person name="Na H."/>
            <person name="Kuo A."/>
            <person name="Barry K."/>
            <person name="Lipzen A."/>
            <person name="Henrissat B."/>
            <person name="Riley R."/>
            <person name="Ahrendt S."/>
            <person name="Nagy L.G."/>
            <person name="Grigoriev I.V."/>
            <person name="Martin F."/>
            <person name="Rosso M.N."/>
        </authorList>
    </citation>
    <scope>NUCLEOTIDE SEQUENCE</scope>
    <source>
        <strain evidence="1">CBS 384.51</strain>
    </source>
</reference>
<gene>
    <name evidence="1" type="ORF">BDY19DRAFT_899639</name>
</gene>
<accession>A0ACB8TP50</accession>
<keyword evidence="2" id="KW-1185">Reference proteome</keyword>
<proteinExistence type="predicted"/>
<protein>
    <submittedName>
        <fullName evidence="1">Cytochrome P450</fullName>
    </submittedName>
</protein>
<evidence type="ECO:0000313" key="1">
    <source>
        <dbReference type="EMBL" id="KAI0083795.1"/>
    </source>
</evidence>